<dbReference type="AlphaFoldDB" id="A0A1E5L7Y1"/>
<sequence length="137" mass="15050">MMNKKVLIGSFIIITAVFSLLLFATPGATGVEVSISEIVATPEKFDGKYILATGDLVQDSVTWDSKAIELRFAVSHEGSVMNVLHKGIRPDNFEGDVIVILEGKYDTDQQVFVADRLKTRCPSKYEGGHPDGVQKDY</sequence>
<comment type="caution">
    <text evidence="5">The sequence shown here is derived from an EMBL/GenBank/DDBJ whole genome shotgun (WGS) entry which is preliminary data.</text>
</comment>
<dbReference type="InterPro" id="IPR012340">
    <property type="entry name" value="NA-bd_OB-fold"/>
</dbReference>
<evidence type="ECO:0000313" key="5">
    <source>
        <dbReference type="EMBL" id="OEH86124.1"/>
    </source>
</evidence>
<comment type="subcellular location">
    <subcellularLocation>
        <location evidence="1">Membrane</location>
    </subcellularLocation>
</comment>
<keyword evidence="4" id="KW-0472">Membrane</keyword>
<dbReference type="Pfam" id="PF03100">
    <property type="entry name" value="CcmE"/>
    <property type="match status" value="1"/>
</dbReference>
<keyword evidence="6" id="KW-1185">Reference proteome</keyword>
<evidence type="ECO:0000256" key="3">
    <source>
        <dbReference type="ARBA" id="ARBA00022748"/>
    </source>
</evidence>
<dbReference type="GO" id="GO:0017004">
    <property type="term" value="P:cytochrome complex assembly"/>
    <property type="evidence" value="ECO:0007669"/>
    <property type="project" value="UniProtKB-KW"/>
</dbReference>
<dbReference type="GO" id="GO:0005886">
    <property type="term" value="C:plasma membrane"/>
    <property type="evidence" value="ECO:0007669"/>
    <property type="project" value="InterPro"/>
</dbReference>
<dbReference type="InterPro" id="IPR004329">
    <property type="entry name" value="CcmE"/>
</dbReference>
<dbReference type="Proteomes" id="UP000095255">
    <property type="component" value="Unassembled WGS sequence"/>
</dbReference>
<evidence type="ECO:0000256" key="1">
    <source>
        <dbReference type="ARBA" id="ARBA00004370"/>
    </source>
</evidence>
<evidence type="ECO:0000313" key="6">
    <source>
        <dbReference type="Proteomes" id="UP000095255"/>
    </source>
</evidence>
<keyword evidence="2" id="KW-0408">Iron</keyword>
<evidence type="ECO:0008006" key="7">
    <source>
        <dbReference type="Google" id="ProtNLM"/>
    </source>
</evidence>
<keyword evidence="3" id="KW-0201">Cytochrome c-type biogenesis</keyword>
<accession>A0A1E5L7Y1</accession>
<reference evidence="5 6" key="1">
    <citation type="submission" date="2016-09" db="EMBL/GenBank/DDBJ databases">
        <title>Desulfuribacillus arsenicus sp. nov., an obligately anaerobic, dissimilatory arsenic- and antimonate-reducing bacterium isolated from anoxic sediments.</title>
        <authorList>
            <person name="Abin C.A."/>
            <person name="Hollibaugh J.T."/>
        </authorList>
    </citation>
    <scope>NUCLEOTIDE SEQUENCE [LARGE SCALE GENOMIC DNA]</scope>
    <source>
        <strain evidence="5 6">MLFW-2</strain>
    </source>
</reference>
<dbReference type="EMBL" id="MJAT01000007">
    <property type="protein sequence ID" value="OEH86124.1"/>
    <property type="molecule type" value="Genomic_DNA"/>
</dbReference>
<dbReference type="SUPFAM" id="SSF82093">
    <property type="entry name" value="Heme chaperone CcmE"/>
    <property type="match status" value="1"/>
</dbReference>
<evidence type="ECO:0000256" key="4">
    <source>
        <dbReference type="ARBA" id="ARBA00023136"/>
    </source>
</evidence>
<gene>
    <name evidence="5" type="ORF">BHU72_14360</name>
</gene>
<evidence type="ECO:0000256" key="2">
    <source>
        <dbReference type="ARBA" id="ARBA00022617"/>
    </source>
</evidence>
<keyword evidence="2" id="KW-0349">Heme</keyword>
<organism evidence="5 6">
    <name type="scientific">Desulfuribacillus stibiiarsenatis</name>
    <dbReference type="NCBI Taxonomy" id="1390249"/>
    <lineage>
        <taxon>Bacteria</taxon>
        <taxon>Bacillati</taxon>
        <taxon>Bacillota</taxon>
        <taxon>Desulfuribacillia</taxon>
        <taxon>Desulfuribacillales</taxon>
        <taxon>Desulfuribacillaceae</taxon>
        <taxon>Desulfuribacillus</taxon>
    </lineage>
</organism>
<dbReference type="InterPro" id="IPR036127">
    <property type="entry name" value="CcmE-like_sf"/>
</dbReference>
<protein>
    <recommendedName>
        <fullName evidence="7">Cytochrome c biogenesis protein CcmE</fullName>
    </recommendedName>
</protein>
<dbReference type="Gene3D" id="2.40.50.140">
    <property type="entry name" value="Nucleic acid-binding proteins"/>
    <property type="match status" value="1"/>
</dbReference>
<keyword evidence="2" id="KW-0479">Metal-binding</keyword>
<name>A0A1E5L7Y1_9FIRM</name>
<dbReference type="STRING" id="1390249.BHU72_14360"/>
<dbReference type="GO" id="GO:0017003">
    <property type="term" value="P:protein-heme linkage"/>
    <property type="evidence" value="ECO:0007669"/>
    <property type="project" value="InterPro"/>
</dbReference>
<proteinExistence type="predicted"/>
<dbReference type="GO" id="GO:0020037">
    <property type="term" value="F:heme binding"/>
    <property type="evidence" value="ECO:0007669"/>
    <property type="project" value="InterPro"/>
</dbReference>